<gene>
    <name evidence="6" type="ORF">C4B25_01880</name>
</gene>
<evidence type="ECO:0000256" key="3">
    <source>
        <dbReference type="ARBA" id="ARBA00022840"/>
    </source>
</evidence>
<dbReference type="SMART" id="SM00382">
    <property type="entry name" value="AAA"/>
    <property type="match status" value="1"/>
</dbReference>
<dbReference type="SUPFAM" id="SSF52540">
    <property type="entry name" value="P-loop containing nucleoside triphosphate hydrolases"/>
    <property type="match status" value="1"/>
</dbReference>
<keyword evidence="1" id="KW-0813">Transport</keyword>
<name>A0A4R0XR00_9MOLU</name>
<proteinExistence type="predicted"/>
<dbReference type="Proteomes" id="UP000291072">
    <property type="component" value="Unassembled WGS sequence"/>
</dbReference>
<reference evidence="6 7" key="1">
    <citation type="submission" date="2018-02" db="EMBL/GenBank/DDBJ databases">
        <title>Mycoplasma marinum and Mycoplasma todarodis sp. nov., moderately halophilic and psychrotolerant mycoplasmas isolated from cephalopods.</title>
        <authorList>
            <person name="Viver T."/>
        </authorList>
    </citation>
    <scope>NUCLEOTIDE SEQUENCE [LARGE SCALE GENOMIC DNA]</scope>
    <source>
        <strain evidence="6 7">5H</strain>
    </source>
</reference>
<evidence type="ECO:0000256" key="1">
    <source>
        <dbReference type="ARBA" id="ARBA00022448"/>
    </source>
</evidence>
<dbReference type="Pfam" id="PF00005">
    <property type="entry name" value="ABC_tran"/>
    <property type="match status" value="2"/>
</dbReference>
<dbReference type="PROSITE" id="PS00211">
    <property type="entry name" value="ABC_TRANSPORTER_1"/>
    <property type="match status" value="1"/>
</dbReference>
<evidence type="ECO:0000313" key="7">
    <source>
        <dbReference type="Proteomes" id="UP000291072"/>
    </source>
</evidence>
<dbReference type="AlphaFoldDB" id="A0A4R0XR00"/>
<accession>A0A4R0XR00</accession>
<dbReference type="Gene3D" id="3.40.50.300">
    <property type="entry name" value="P-loop containing nucleotide triphosphate hydrolases"/>
    <property type="match status" value="2"/>
</dbReference>
<evidence type="ECO:0000313" key="6">
    <source>
        <dbReference type="EMBL" id="TCG11315.1"/>
    </source>
</evidence>
<keyword evidence="4" id="KW-0175">Coiled coil</keyword>
<sequence>MNKVANTKMIKIKEIAEYAKNNKDSARTAPAIEIKNMVIDFGETLAVDNINFQIEQGELVTLLGPSGCGKTTTLNAISGLLTPTSGDIMFSGRNVTKLSPQKRKLGLVFQNYALYPHMSVYKNISFPLYNDKEWQEKLQKKNLIAKHEMMKITLKSKGAKEADFKECQKLFKAYLEVKVETRYFLNKVISDFNRDINNAKAAIDIADSWGKTQLAELSNKILDEIKSFKEEVSNDTKTKAEYKEFIEVKKAELTKEEARIKAEATEKINKAKQELVILKENRNTPEADGESYNTRMKKLIKEAKVNVKTVPKLAKKAYELEVKALEEKFVGEDKPLSEKEQKKYDEHKASIKTMKQAVHEAVMGVSEKVDIVKNLNKKPTKLSGGQQQRVAIARAIVKSPKVLLMDEPLSNLDAKLRIATREWIKNLVREMNITTVFVTHDQEEAMSISDKVICMSDGLVQQVGSPMELYLKPKNEFVAKFIGMPEMKIFEAKVTPTGIVKLGDKRLSKINVKGIDKVKVGIRAEDFKEVATKTGFKTKIEFVEYLGREVLATVDIEGIGKAKAFLRKKMQYEIGEEIILSLPESKLHFFDKEGERLDVI</sequence>
<organism evidence="6 7">
    <name type="scientific">Mycoplasma todarodis</name>
    <dbReference type="NCBI Taxonomy" id="1937191"/>
    <lineage>
        <taxon>Bacteria</taxon>
        <taxon>Bacillati</taxon>
        <taxon>Mycoplasmatota</taxon>
        <taxon>Mollicutes</taxon>
        <taxon>Mycoplasmataceae</taxon>
        <taxon>Mycoplasma</taxon>
    </lineage>
</organism>
<dbReference type="InterPro" id="IPR017871">
    <property type="entry name" value="ABC_transporter-like_CS"/>
</dbReference>
<keyword evidence="3 6" id="KW-0067">ATP-binding</keyword>
<dbReference type="EMBL" id="PSZP01000009">
    <property type="protein sequence ID" value="TCG11315.1"/>
    <property type="molecule type" value="Genomic_DNA"/>
</dbReference>
<feature type="domain" description="ABC transporter" evidence="5">
    <location>
        <begin position="32"/>
        <end position="482"/>
    </location>
</feature>
<dbReference type="GO" id="GO:0016887">
    <property type="term" value="F:ATP hydrolysis activity"/>
    <property type="evidence" value="ECO:0007669"/>
    <property type="project" value="InterPro"/>
</dbReference>
<evidence type="ECO:0000256" key="4">
    <source>
        <dbReference type="SAM" id="Coils"/>
    </source>
</evidence>
<dbReference type="Pfam" id="PF08402">
    <property type="entry name" value="TOBE_2"/>
    <property type="match status" value="1"/>
</dbReference>
<dbReference type="InterPro" id="IPR013611">
    <property type="entry name" value="Transp-assoc_OB_typ2"/>
</dbReference>
<protein>
    <submittedName>
        <fullName evidence="6">ABC transporter ATP-binding protein</fullName>
    </submittedName>
</protein>
<dbReference type="PROSITE" id="PS50893">
    <property type="entry name" value="ABC_TRANSPORTER_2"/>
    <property type="match status" value="1"/>
</dbReference>
<evidence type="ECO:0000256" key="2">
    <source>
        <dbReference type="ARBA" id="ARBA00022741"/>
    </source>
</evidence>
<dbReference type="InterPro" id="IPR003439">
    <property type="entry name" value="ABC_transporter-like_ATP-bd"/>
</dbReference>
<feature type="coiled-coil region" evidence="4">
    <location>
        <begin position="243"/>
        <end position="281"/>
    </location>
</feature>
<keyword evidence="7" id="KW-1185">Reference proteome</keyword>
<dbReference type="Gene3D" id="2.40.50.100">
    <property type="match status" value="1"/>
</dbReference>
<dbReference type="PANTHER" id="PTHR43875:SF1">
    <property type="entry name" value="OSMOPROTECTIVE COMPOUNDS UPTAKE ATP-BINDING PROTEIN GGTA"/>
    <property type="match status" value="1"/>
</dbReference>
<dbReference type="GO" id="GO:0055052">
    <property type="term" value="C:ATP-binding cassette (ABC) transporter complex, substrate-binding subunit-containing"/>
    <property type="evidence" value="ECO:0007669"/>
    <property type="project" value="TreeGrafter"/>
</dbReference>
<evidence type="ECO:0000259" key="5">
    <source>
        <dbReference type="PROSITE" id="PS50893"/>
    </source>
</evidence>
<dbReference type="InterPro" id="IPR008995">
    <property type="entry name" value="Mo/tungstate-bd_C_term_dom"/>
</dbReference>
<dbReference type="SUPFAM" id="SSF50331">
    <property type="entry name" value="MOP-like"/>
    <property type="match status" value="1"/>
</dbReference>
<dbReference type="OrthoDB" id="9784450at2"/>
<dbReference type="InterPro" id="IPR012340">
    <property type="entry name" value="NA-bd_OB-fold"/>
</dbReference>
<dbReference type="GO" id="GO:0022857">
    <property type="term" value="F:transmembrane transporter activity"/>
    <property type="evidence" value="ECO:0007669"/>
    <property type="project" value="InterPro"/>
</dbReference>
<dbReference type="PANTHER" id="PTHR43875">
    <property type="entry name" value="MALTODEXTRIN IMPORT ATP-BINDING PROTEIN MSMX"/>
    <property type="match status" value="1"/>
</dbReference>
<comment type="caution">
    <text evidence="6">The sequence shown here is derived from an EMBL/GenBank/DDBJ whole genome shotgun (WGS) entry which is preliminary data.</text>
</comment>
<dbReference type="GO" id="GO:0005524">
    <property type="term" value="F:ATP binding"/>
    <property type="evidence" value="ECO:0007669"/>
    <property type="project" value="UniProtKB-KW"/>
</dbReference>
<keyword evidence="2" id="KW-0547">Nucleotide-binding</keyword>
<dbReference type="RefSeq" id="WP_131613367.1">
    <property type="nucleotide sequence ID" value="NZ_PSZP01000009.1"/>
</dbReference>
<dbReference type="InterPro" id="IPR027417">
    <property type="entry name" value="P-loop_NTPase"/>
</dbReference>
<dbReference type="Gene3D" id="2.40.50.140">
    <property type="entry name" value="Nucleic acid-binding proteins"/>
    <property type="match status" value="1"/>
</dbReference>
<dbReference type="InterPro" id="IPR003593">
    <property type="entry name" value="AAA+_ATPase"/>
</dbReference>
<dbReference type="InterPro" id="IPR047641">
    <property type="entry name" value="ABC_transpr_MalK/UgpC-like"/>
</dbReference>